<evidence type="ECO:0000256" key="3">
    <source>
        <dbReference type="ARBA" id="ARBA00022448"/>
    </source>
</evidence>
<comment type="subcellular location">
    <subcellularLocation>
        <location evidence="1">Cell outer membrane</location>
    </subcellularLocation>
</comment>
<evidence type="ECO:0000256" key="5">
    <source>
        <dbReference type="ARBA" id="ARBA00022692"/>
    </source>
</evidence>
<feature type="region of interest" description="Disordered" evidence="8">
    <location>
        <begin position="496"/>
        <end position="546"/>
    </location>
</feature>
<keyword evidence="10" id="KW-1185">Reference proteome</keyword>
<proteinExistence type="inferred from homology"/>
<keyword evidence="6" id="KW-0472">Membrane</keyword>
<sequence>MATLLSIGDRRTTFAHRRRLAFGSASRVQPVASRGRGGRLVASLLLLAGPTTASGETLADAIVDAYRSNPRLQAQRAELRALDETVIEALSPYRLGAQIAGNLNYNERRQRGISTEGFTLFEQRTIGVALTVNQLLTSGGRTAAQVSAAEADVLSGRERLRELENNTLLQVVDAYVSVRRDQQLIAIQLRAVESYDRQVRQNQSREREGDLARTDVSQAQAQLFIIRAALAQAKANLEQSRSRFATLVGRNPGALDTEPPLPGVPATSGEAQTLAADDSPVLWQAKLAEKASRHRIAAARAERNPTIAAQGSFGYVNPLGFQSRDLGSNVGGGVTFTLPILTQGVVGSRVRAAIAAQQSAGFQIEDARRSIAAGILNAWNQTVTAQEQLSAGMAAIQAAEAAATGVRRGFGEGLRSNFEVIDSEQRLLNAQVLVVNARYGQYLGQATLLAFIGRLRADALVWGVTPYDPTNNLVQQRRSQIGPYVPFVRAYDKLSVPSGRSRDAPVPAPVPTPQMLATTAAAPGGPLASDLPDLPQSSTTKREIVQ</sequence>
<dbReference type="InterPro" id="IPR010130">
    <property type="entry name" value="T1SS_OMP_TolC"/>
</dbReference>
<comment type="similarity">
    <text evidence="2">Belongs to the outer membrane factor (OMF) (TC 1.B.17) family.</text>
</comment>
<protein>
    <submittedName>
        <fullName evidence="9">TolC family outer membrane protein</fullName>
    </submittedName>
</protein>
<dbReference type="Proteomes" id="UP000763641">
    <property type="component" value="Unassembled WGS sequence"/>
</dbReference>
<keyword evidence="7" id="KW-0998">Cell outer membrane</keyword>
<name>A0ABS2D7Y7_9SPHN</name>
<evidence type="ECO:0000256" key="7">
    <source>
        <dbReference type="ARBA" id="ARBA00023237"/>
    </source>
</evidence>
<dbReference type="PANTHER" id="PTHR30026">
    <property type="entry name" value="OUTER MEMBRANE PROTEIN TOLC"/>
    <property type="match status" value="1"/>
</dbReference>
<dbReference type="Pfam" id="PF02321">
    <property type="entry name" value="OEP"/>
    <property type="match status" value="2"/>
</dbReference>
<organism evidence="9 10">
    <name type="scientific">Sphingomonas longa</name>
    <dbReference type="NCBI Taxonomy" id="2778730"/>
    <lineage>
        <taxon>Bacteria</taxon>
        <taxon>Pseudomonadati</taxon>
        <taxon>Pseudomonadota</taxon>
        <taxon>Alphaproteobacteria</taxon>
        <taxon>Sphingomonadales</taxon>
        <taxon>Sphingomonadaceae</taxon>
        <taxon>Sphingomonas</taxon>
    </lineage>
</organism>
<evidence type="ECO:0000256" key="8">
    <source>
        <dbReference type="SAM" id="MobiDB-lite"/>
    </source>
</evidence>
<feature type="compositionally biased region" description="Low complexity" evidence="8">
    <location>
        <begin position="516"/>
        <end position="528"/>
    </location>
</feature>
<keyword evidence="4" id="KW-1134">Transmembrane beta strand</keyword>
<dbReference type="NCBIfam" id="TIGR01844">
    <property type="entry name" value="type_I_sec_TolC"/>
    <property type="match status" value="1"/>
</dbReference>
<comment type="caution">
    <text evidence="9">The sequence shown here is derived from an EMBL/GenBank/DDBJ whole genome shotgun (WGS) entry which is preliminary data.</text>
</comment>
<gene>
    <name evidence="9" type="ORF">ILT43_11665</name>
</gene>
<accession>A0ABS2D7Y7</accession>
<dbReference type="SUPFAM" id="SSF56954">
    <property type="entry name" value="Outer membrane efflux proteins (OEP)"/>
    <property type="match status" value="1"/>
</dbReference>
<evidence type="ECO:0000313" key="10">
    <source>
        <dbReference type="Proteomes" id="UP000763641"/>
    </source>
</evidence>
<evidence type="ECO:0000256" key="2">
    <source>
        <dbReference type="ARBA" id="ARBA00007613"/>
    </source>
</evidence>
<keyword evidence="5" id="KW-0812">Transmembrane</keyword>
<dbReference type="PANTHER" id="PTHR30026:SF22">
    <property type="entry name" value="OUTER MEMBRANE EFFLUX PROTEIN"/>
    <property type="match status" value="1"/>
</dbReference>
<dbReference type="Gene3D" id="1.20.1600.10">
    <property type="entry name" value="Outer membrane efflux proteins (OEP)"/>
    <property type="match status" value="1"/>
</dbReference>
<keyword evidence="3" id="KW-0813">Transport</keyword>
<evidence type="ECO:0000256" key="6">
    <source>
        <dbReference type="ARBA" id="ARBA00023136"/>
    </source>
</evidence>
<dbReference type="InterPro" id="IPR051906">
    <property type="entry name" value="TolC-like"/>
</dbReference>
<evidence type="ECO:0000313" key="9">
    <source>
        <dbReference type="EMBL" id="MBM6577030.1"/>
    </source>
</evidence>
<evidence type="ECO:0000256" key="4">
    <source>
        <dbReference type="ARBA" id="ARBA00022452"/>
    </source>
</evidence>
<dbReference type="RefSeq" id="WP_204199131.1">
    <property type="nucleotide sequence ID" value="NZ_JAFEMC010000003.1"/>
</dbReference>
<evidence type="ECO:0000256" key="1">
    <source>
        <dbReference type="ARBA" id="ARBA00004442"/>
    </source>
</evidence>
<dbReference type="EMBL" id="JAFEMC010000003">
    <property type="protein sequence ID" value="MBM6577030.1"/>
    <property type="molecule type" value="Genomic_DNA"/>
</dbReference>
<dbReference type="InterPro" id="IPR003423">
    <property type="entry name" value="OMP_efflux"/>
</dbReference>
<reference evidence="9 10" key="1">
    <citation type="submission" date="2020-12" db="EMBL/GenBank/DDBJ databases">
        <title>Sphingomonas sp.</title>
        <authorList>
            <person name="Kim M.K."/>
        </authorList>
    </citation>
    <scope>NUCLEOTIDE SEQUENCE [LARGE SCALE GENOMIC DNA]</scope>
    <source>
        <strain evidence="9 10">BT552</strain>
    </source>
</reference>